<dbReference type="Gene3D" id="3.90.1300.10">
    <property type="entry name" value="Amidase signature (AS) domain"/>
    <property type="match status" value="1"/>
</dbReference>
<dbReference type="PANTHER" id="PTHR11895:SF7">
    <property type="entry name" value="GLUTAMYL-TRNA(GLN) AMIDOTRANSFERASE SUBUNIT A, MITOCHONDRIAL"/>
    <property type="match status" value="1"/>
</dbReference>
<dbReference type="InterPro" id="IPR000120">
    <property type="entry name" value="Amidase"/>
</dbReference>
<evidence type="ECO:0000313" key="4">
    <source>
        <dbReference type="Proteomes" id="UP001300383"/>
    </source>
</evidence>
<comment type="similarity">
    <text evidence="1">Belongs to the amidase family.</text>
</comment>
<feature type="domain" description="Amidase" evidence="2">
    <location>
        <begin position="19"/>
        <end position="83"/>
    </location>
</feature>
<reference evidence="3 4" key="1">
    <citation type="submission" date="2023-05" db="EMBL/GenBank/DDBJ databases">
        <title>[ruminococcus] sp. nov., isolated from a pig farm feces dump.</title>
        <authorList>
            <person name="Chang Y.-H."/>
        </authorList>
    </citation>
    <scope>NUCLEOTIDE SEQUENCE [LARGE SCALE GENOMIC DNA]</scope>
    <source>
        <strain evidence="3 4">YH-rum2234</strain>
    </source>
</reference>
<dbReference type="Pfam" id="PF01425">
    <property type="entry name" value="Amidase"/>
    <property type="match status" value="2"/>
</dbReference>
<evidence type="ECO:0000313" key="3">
    <source>
        <dbReference type="EMBL" id="MDI9243109.1"/>
    </source>
</evidence>
<dbReference type="EMBL" id="JASGBQ010000025">
    <property type="protein sequence ID" value="MDI9243109.1"/>
    <property type="molecule type" value="Genomic_DNA"/>
</dbReference>
<dbReference type="Proteomes" id="UP001300383">
    <property type="component" value="Unassembled WGS sequence"/>
</dbReference>
<name>A0AAP4BEG3_9FIRM</name>
<gene>
    <name evidence="3" type="ORF">QJ036_11605</name>
</gene>
<dbReference type="GO" id="GO:0003824">
    <property type="term" value="F:catalytic activity"/>
    <property type="evidence" value="ECO:0007669"/>
    <property type="project" value="InterPro"/>
</dbReference>
<sequence length="402" mass="43969">MTTMKVYISEAQATENKVALDDMILTTKLPTTAGSRMLDDYRSLFDAEVVTRLETAGYEIAGKVNVGEFAIDLLGETSYYGPCEKDGLLTGAAAELLERDEVKAVVSLDVNGAPRRTAALAGLICIKPTYGTVSRYGTIPAACSGETICVTAGNAETCREILSVIVGHDCKDGTSLPEDACERLKTEAERTPVKKIAVAKAMEAAADEAVREKIEQLKTRAAKCGIEVIEIEAEELLLAKPAWNILMSAEVCNNVSRYDGIKFGYRTPHYEDIDELYTNSRTEAFGFLLKSTVLFGSDVLSTDNYWKAYDKSLRIRRVLSEYLNRIFGEVDAIVLPACGKEAYSGEMVKENPYIAYDESLFTAPSSITGYPALVTEGVQLMGNMFSENSLLDLALMFEKEGK</sequence>
<dbReference type="PANTHER" id="PTHR11895">
    <property type="entry name" value="TRANSAMIDASE"/>
    <property type="match status" value="1"/>
</dbReference>
<dbReference type="AlphaFoldDB" id="A0AAP4BEG3"/>
<accession>A0AAP4BEG3</accession>
<dbReference type="RefSeq" id="WP_283231537.1">
    <property type="nucleotide sequence ID" value="NZ_JASGBQ010000025.1"/>
</dbReference>
<organism evidence="3 4">
    <name type="scientific">Fusibacillus kribbianus</name>
    <dbReference type="NCBI Taxonomy" id="3044208"/>
    <lineage>
        <taxon>Bacteria</taxon>
        <taxon>Bacillati</taxon>
        <taxon>Bacillota</taxon>
        <taxon>Clostridia</taxon>
        <taxon>Lachnospirales</taxon>
        <taxon>Lachnospiraceae</taxon>
        <taxon>Fusibacillus</taxon>
    </lineage>
</organism>
<dbReference type="InterPro" id="IPR023631">
    <property type="entry name" value="Amidase_dom"/>
</dbReference>
<comment type="caution">
    <text evidence="3">The sequence shown here is derived from an EMBL/GenBank/DDBJ whole genome shotgun (WGS) entry which is preliminary data.</text>
</comment>
<dbReference type="InterPro" id="IPR036928">
    <property type="entry name" value="AS_sf"/>
</dbReference>
<protein>
    <submittedName>
        <fullName evidence="3">Amidase family protein</fullName>
    </submittedName>
</protein>
<dbReference type="SUPFAM" id="SSF75304">
    <property type="entry name" value="Amidase signature (AS) enzymes"/>
    <property type="match status" value="1"/>
</dbReference>
<keyword evidence="4" id="KW-1185">Reference proteome</keyword>
<feature type="domain" description="Amidase" evidence="2">
    <location>
        <begin position="109"/>
        <end position="391"/>
    </location>
</feature>
<evidence type="ECO:0000259" key="2">
    <source>
        <dbReference type="Pfam" id="PF01425"/>
    </source>
</evidence>
<evidence type="ECO:0000256" key="1">
    <source>
        <dbReference type="ARBA" id="ARBA00009199"/>
    </source>
</evidence>
<proteinExistence type="inferred from homology"/>